<dbReference type="GO" id="GO:0000049">
    <property type="term" value="F:tRNA binding"/>
    <property type="evidence" value="ECO:0007669"/>
    <property type="project" value="TreeGrafter"/>
</dbReference>
<protein>
    <recommendedName>
        <fullName evidence="2">ELP1 alpha-solenoid domain-containing protein</fullName>
    </recommendedName>
</protein>
<gene>
    <name evidence="3" type="ORF">TrST_g4060</name>
</gene>
<dbReference type="GO" id="GO:0033588">
    <property type="term" value="C:elongator holoenzyme complex"/>
    <property type="evidence" value="ECO:0007669"/>
    <property type="project" value="InterPro"/>
</dbReference>
<evidence type="ECO:0000313" key="4">
    <source>
        <dbReference type="Proteomes" id="UP001165085"/>
    </source>
</evidence>
<dbReference type="InterPro" id="IPR006849">
    <property type="entry name" value="Elp1"/>
</dbReference>
<reference evidence="4" key="1">
    <citation type="journal article" date="2023" name="Commun. Biol.">
        <title>Genome analysis of Parmales, the sister group of diatoms, reveals the evolutionary specialization of diatoms from phago-mixotrophs to photoautotrophs.</title>
        <authorList>
            <person name="Ban H."/>
            <person name="Sato S."/>
            <person name="Yoshikawa S."/>
            <person name="Yamada K."/>
            <person name="Nakamura Y."/>
            <person name="Ichinomiya M."/>
            <person name="Sato N."/>
            <person name="Blanc-Mathieu R."/>
            <person name="Endo H."/>
            <person name="Kuwata A."/>
            <person name="Ogata H."/>
        </authorList>
    </citation>
    <scope>NUCLEOTIDE SEQUENCE [LARGE SCALE GENOMIC DNA]</scope>
    <source>
        <strain evidence="4">NIES 3701</strain>
    </source>
</reference>
<keyword evidence="4" id="KW-1185">Reference proteome</keyword>
<comment type="caution">
    <text evidence="3">The sequence shown here is derived from an EMBL/GenBank/DDBJ whole genome shotgun (WGS) entry which is preliminary data.</text>
</comment>
<feature type="region of interest" description="Disordered" evidence="1">
    <location>
        <begin position="992"/>
        <end position="1024"/>
    </location>
</feature>
<feature type="compositionally biased region" description="Basic residues" evidence="1">
    <location>
        <begin position="1010"/>
        <end position="1021"/>
    </location>
</feature>
<feature type="compositionally biased region" description="Basic and acidic residues" evidence="1">
    <location>
        <begin position="997"/>
        <end position="1009"/>
    </location>
</feature>
<organism evidence="3 4">
    <name type="scientific">Triparma strigata</name>
    <dbReference type="NCBI Taxonomy" id="1606541"/>
    <lineage>
        <taxon>Eukaryota</taxon>
        <taxon>Sar</taxon>
        <taxon>Stramenopiles</taxon>
        <taxon>Ochrophyta</taxon>
        <taxon>Bolidophyceae</taxon>
        <taxon>Parmales</taxon>
        <taxon>Triparmaceae</taxon>
        <taxon>Triparma</taxon>
    </lineage>
</organism>
<dbReference type="OrthoDB" id="200915at2759"/>
<dbReference type="EMBL" id="BRXY01000426">
    <property type="protein sequence ID" value="GMH94048.1"/>
    <property type="molecule type" value="Genomic_DNA"/>
</dbReference>
<dbReference type="Proteomes" id="UP001165085">
    <property type="component" value="Unassembled WGS sequence"/>
</dbReference>
<evidence type="ECO:0000313" key="3">
    <source>
        <dbReference type="EMBL" id="GMH94048.1"/>
    </source>
</evidence>
<dbReference type="Pfam" id="PF23925">
    <property type="entry name" value="A-sol_ELP1"/>
    <property type="match status" value="1"/>
</dbReference>
<proteinExistence type="predicted"/>
<name>A0A9W7EY32_9STRA</name>
<dbReference type="AlphaFoldDB" id="A0A9W7EY32"/>
<dbReference type="InterPro" id="IPR056167">
    <property type="entry name" value="A-sol_ELP1"/>
</dbReference>
<dbReference type="PANTHER" id="PTHR12747:SF0">
    <property type="entry name" value="ELONGATOR COMPLEX PROTEIN 1"/>
    <property type="match status" value="1"/>
</dbReference>
<accession>A0A9W7EY32</accession>
<dbReference type="GO" id="GO:0002926">
    <property type="term" value="P:tRNA wobble base 5-methoxycarbonylmethyl-2-thiouridinylation"/>
    <property type="evidence" value="ECO:0007669"/>
    <property type="project" value="TreeGrafter"/>
</dbReference>
<evidence type="ECO:0000256" key="1">
    <source>
        <dbReference type="SAM" id="MobiDB-lite"/>
    </source>
</evidence>
<dbReference type="PANTHER" id="PTHR12747">
    <property type="entry name" value="ELONGATOR COMPLEX PROTEIN 1"/>
    <property type="match status" value="1"/>
</dbReference>
<sequence>MVGSIHTLSDGTLVGHLRDENSNDNLANRRLNNNEKVEVVAEKDVEADVKFSKSQSLSLTSVHANALLTVKTGKKISLVFYEKNGLKRRTVRVPPLFLAPFSEDEIHPLLERSPSSPSSSSSKSKPPLTVNHFDFNSTSNIIVITTSSSTATLTSVLRINNSTLQCSGTILWPPSSSYSSISISGSNTTLKISTCHTCLSSYHYLTYSLKLHDFNVRGSINTVCNSEEINVTDYKKGLIPEPMYSRTFRFGEGRIFVNRVDLRGDCGCADLGCGKVGRIEGGKVVEVWDGFGGVVGGGKVYFIEGKKVKQAWEGRVEEVVREGGIKFLKSFEGGVCVVREDDVVELIDEDMKTIKEINTLEEAEKVDVVGGHLIYLSEGGRLYVGDYCVCGECGGYEVCEDMGYLIYMEEGEEWAVGFWDLKRLETLEDMLGVDDFDVPIQRRVVDNNTKLISVIAEKSMVVLRHARGNFEGIYPRPLVLRTVRNLIVNGEWGKAFDVCKRMKVDLNFLCDYRWREFLEGGEKFVEQVGKKTDNLNLFISMLQDVDFARTKYMDPDEEPPTTSDTDQAEQLEFFNNKTNKICAHLKTIMLENVKKYLLPLLSTYAKSSPPLLSKALELIKSQTSDLNSAYAQDAFKYLAFLAKYTTIYTTALGMYDFDLAKAVGRNSQMDPKVYLKELKGLVDMEPAKARYTVDVKLERWESAVRNLKECGEVEECLKMIEEKDLIGLGLEIFEAGEERKKIMGTLARKMVKEGKAEAAISVYLSVGDYDGAVSTARTYGDWKTVVTYFKEIDQGDEEGARGEDWMGMGGGGVEEFDDVVEEMVALLEGKTGDEGRKGAFEAAQLLVEYGEAEDKYDRAVKLLCEGQHFKDADLLIGKFGAELEGKAATVVEAAKNFARMTAADLDERVIKFQINAEKYTKSKEKFEEIKAKREEMGYGEGEGGGGWGGGSEFSAATDLSNASMNSMSSVSSAKSYASGYSGTGTSFTLKTTQHAGKYKESSKEAAKIKAREKRNAKRRDKKMQPGSIEEVTYFRNVLTECCVGTGEVERIQDTLAYLMRRGGEMEGVGLRLVESYEGMRKVALAFGEESGAGMGEGEGEEGARVQGVVMSELSADGIMGVYKFLLD</sequence>
<evidence type="ECO:0000259" key="2">
    <source>
        <dbReference type="Pfam" id="PF23925"/>
    </source>
</evidence>
<dbReference type="GO" id="GO:0005829">
    <property type="term" value="C:cytosol"/>
    <property type="evidence" value="ECO:0007669"/>
    <property type="project" value="TreeGrafter"/>
</dbReference>
<feature type="domain" description="ELP1 alpha-solenoid" evidence="2">
    <location>
        <begin position="476"/>
        <end position="678"/>
    </location>
</feature>